<organism evidence="1">
    <name type="scientific">Lepeophtheirus salmonis</name>
    <name type="common">Salmon louse</name>
    <name type="synonym">Caligus salmonis</name>
    <dbReference type="NCBI Taxonomy" id="72036"/>
    <lineage>
        <taxon>Eukaryota</taxon>
        <taxon>Metazoa</taxon>
        <taxon>Ecdysozoa</taxon>
        <taxon>Arthropoda</taxon>
        <taxon>Crustacea</taxon>
        <taxon>Multicrustacea</taxon>
        <taxon>Hexanauplia</taxon>
        <taxon>Copepoda</taxon>
        <taxon>Siphonostomatoida</taxon>
        <taxon>Caligidae</taxon>
        <taxon>Lepeophtheirus</taxon>
    </lineage>
</organism>
<sequence>RGTCTVYDHSIKGDEIHRVKQLYKNENASCDVSLFCSVFDNI</sequence>
<evidence type="ECO:0000313" key="1">
    <source>
        <dbReference type="EMBL" id="CDW27698.1"/>
    </source>
</evidence>
<dbReference type="AlphaFoldDB" id="A0A0K2TNQ9"/>
<reference evidence="1" key="1">
    <citation type="submission" date="2014-05" db="EMBL/GenBank/DDBJ databases">
        <authorList>
            <person name="Chronopoulou M."/>
        </authorList>
    </citation>
    <scope>NUCLEOTIDE SEQUENCE</scope>
    <source>
        <tissue evidence="1">Whole organism</tissue>
    </source>
</reference>
<proteinExistence type="predicted"/>
<accession>A0A0K2TNQ9</accession>
<protein>
    <submittedName>
        <fullName evidence="1">Uncharacterized protein</fullName>
    </submittedName>
</protein>
<name>A0A0K2TNQ9_LEPSM</name>
<feature type="non-terminal residue" evidence="1">
    <location>
        <position position="1"/>
    </location>
</feature>
<dbReference type="EMBL" id="HACA01010337">
    <property type="protein sequence ID" value="CDW27698.1"/>
    <property type="molecule type" value="Transcribed_RNA"/>
</dbReference>